<dbReference type="CDD" id="cd03801">
    <property type="entry name" value="GT4_PimA-like"/>
    <property type="match status" value="1"/>
</dbReference>
<protein>
    <submittedName>
        <fullName evidence="2">Glycosyl transferase group 1</fullName>
    </submittedName>
</protein>
<name>S6AGM1_SULDS</name>
<dbReference type="AlphaFoldDB" id="S6AGM1"/>
<dbReference type="PANTHER" id="PTHR12526">
    <property type="entry name" value="GLYCOSYLTRANSFERASE"/>
    <property type="match status" value="1"/>
</dbReference>
<dbReference type="SUPFAM" id="SSF53756">
    <property type="entry name" value="UDP-Glycosyltransferase/glycogen phosphorylase"/>
    <property type="match status" value="1"/>
</dbReference>
<dbReference type="RefSeq" id="WP_009205880.1">
    <property type="nucleotide sequence ID" value="NC_022357.1"/>
</dbReference>
<keyword evidence="2" id="KW-0808">Transferase</keyword>
<dbReference type="Gene3D" id="3.40.50.2000">
    <property type="entry name" value="Glycogen Phosphorylase B"/>
    <property type="match status" value="2"/>
</dbReference>
<dbReference type="Pfam" id="PF00534">
    <property type="entry name" value="Glycos_transf_1"/>
    <property type="match status" value="1"/>
</dbReference>
<accession>S6AGM1</accession>
<dbReference type="EMBL" id="AP013066">
    <property type="protein sequence ID" value="BAN35166.1"/>
    <property type="molecule type" value="Genomic_DNA"/>
</dbReference>
<dbReference type="STRING" id="1163617.SCD_n01339"/>
<evidence type="ECO:0000259" key="1">
    <source>
        <dbReference type="Pfam" id="PF00534"/>
    </source>
</evidence>
<dbReference type="GO" id="GO:0016757">
    <property type="term" value="F:glycosyltransferase activity"/>
    <property type="evidence" value="ECO:0007669"/>
    <property type="project" value="InterPro"/>
</dbReference>
<reference evidence="2 3" key="1">
    <citation type="journal article" date="2012" name="Appl. Environ. Microbiol.">
        <title>Draft genome sequence of a psychrotolerant sulfur-oxidizing bacterium, Sulfuricella denitrificans skB26, and proteomic insights into cold adaptation.</title>
        <authorList>
            <person name="Watanabe T."/>
            <person name="Kojima H."/>
            <person name="Fukui M."/>
        </authorList>
    </citation>
    <scope>NUCLEOTIDE SEQUENCE [LARGE SCALE GENOMIC DNA]</scope>
    <source>
        <strain evidence="3">skB26</strain>
    </source>
</reference>
<sequence length="347" mass="38547">MLPKEKVSTYPIIEACRLLAKILNIDALTRHETGLCCVDAVYHNLDRNVARQISKMGSVEGVYAYEDGALETFQTARKMGVTTNYEIASAYWRAAVNIFQEEAELNPEWAVTIAALNYSTEKLNRKDEEIALADKVIVASNFTASNLTLGNFANKDVVIIPYGSPTPIQQVIPDKDNSRKLKVLFVGNLSQGKGISYLFGASDLLKDKIALTVIGSRNQTCIPLDRQLEKCRYFPSLPHNEVLKEMRCHDVFVFPSLWDGFGLVILEAMSQGIPVIASTNCGGPDVITDGKDGFIVPIRSCEAIAEKLEILANDIDLLNQMKIAALETAKRYSWARYQSELVKHVIQ</sequence>
<keyword evidence="3" id="KW-1185">Reference proteome</keyword>
<dbReference type="HOGENOM" id="CLU_009583_37_0_4"/>
<dbReference type="InterPro" id="IPR001296">
    <property type="entry name" value="Glyco_trans_1"/>
</dbReference>
<dbReference type="KEGG" id="sdr:SCD_n01339"/>
<gene>
    <name evidence="2" type="ORF">SCD_n01339</name>
</gene>
<evidence type="ECO:0000313" key="3">
    <source>
        <dbReference type="Proteomes" id="UP000015559"/>
    </source>
</evidence>
<organism evidence="2 3">
    <name type="scientific">Sulfuricella denitrificans (strain DSM 22764 / NBRC 105220 / skB26)</name>
    <dbReference type="NCBI Taxonomy" id="1163617"/>
    <lineage>
        <taxon>Bacteria</taxon>
        <taxon>Pseudomonadati</taxon>
        <taxon>Pseudomonadota</taxon>
        <taxon>Betaproteobacteria</taxon>
        <taxon>Nitrosomonadales</taxon>
        <taxon>Sulfuricellaceae</taxon>
        <taxon>Sulfuricella</taxon>
    </lineage>
</organism>
<dbReference type="Proteomes" id="UP000015559">
    <property type="component" value="Chromosome"/>
</dbReference>
<evidence type="ECO:0000313" key="2">
    <source>
        <dbReference type="EMBL" id="BAN35166.1"/>
    </source>
</evidence>
<feature type="domain" description="Glycosyl transferase family 1" evidence="1">
    <location>
        <begin position="177"/>
        <end position="325"/>
    </location>
</feature>
<dbReference type="eggNOG" id="COG0438">
    <property type="taxonomic scope" value="Bacteria"/>
</dbReference>
<proteinExistence type="predicted"/>